<accession>A0A9X8N5H8</accession>
<comment type="caution">
    <text evidence="1">The sequence shown here is derived from an EMBL/GenBank/DDBJ whole genome shotgun (WGS) entry which is preliminary data.</text>
</comment>
<organism evidence="1 2">
    <name type="scientific">Streptomyces yunnanensis</name>
    <dbReference type="NCBI Taxonomy" id="156453"/>
    <lineage>
        <taxon>Bacteria</taxon>
        <taxon>Bacillati</taxon>
        <taxon>Actinomycetota</taxon>
        <taxon>Actinomycetes</taxon>
        <taxon>Kitasatosporales</taxon>
        <taxon>Streptomycetaceae</taxon>
        <taxon>Streptomyces</taxon>
    </lineage>
</organism>
<proteinExistence type="predicted"/>
<dbReference type="Proteomes" id="UP000184388">
    <property type="component" value="Unassembled WGS sequence"/>
</dbReference>
<reference evidence="2" key="1">
    <citation type="submission" date="2016-11" db="EMBL/GenBank/DDBJ databases">
        <authorList>
            <person name="Jaros S."/>
            <person name="Januszkiewicz K."/>
            <person name="Wedrychowicz H."/>
        </authorList>
    </citation>
    <scope>NUCLEOTIDE SEQUENCE [LARGE SCALE GENOMIC DNA]</scope>
    <source>
        <strain evidence="2">CGMCC 4.3555</strain>
    </source>
</reference>
<dbReference type="EMBL" id="FRBK01000019">
    <property type="protein sequence ID" value="SHN07540.1"/>
    <property type="molecule type" value="Genomic_DNA"/>
</dbReference>
<sequence>MEGMSAAVRCVVHPSGKDAGLRIPEVDQGDTVALGAVIVGVGGRREKGLDVANDAGEQPDEAEFFTEFTAGLLFRVGRLVEGEGDGEGVFSFVEVGNVVDEGVLSACVDEAEGW</sequence>
<evidence type="ECO:0000313" key="2">
    <source>
        <dbReference type="Proteomes" id="UP000184388"/>
    </source>
</evidence>
<dbReference type="AlphaFoldDB" id="A0A9X8N5H8"/>
<evidence type="ECO:0000313" key="1">
    <source>
        <dbReference type="EMBL" id="SHN07540.1"/>
    </source>
</evidence>
<gene>
    <name evidence="1" type="ORF">SAMN05216268_11925</name>
</gene>
<name>A0A9X8N5H8_9ACTN</name>
<protein>
    <submittedName>
        <fullName evidence="1">Uncharacterized protein</fullName>
    </submittedName>
</protein>